<feature type="compositionally biased region" description="Polar residues" evidence="1">
    <location>
        <begin position="40"/>
        <end position="52"/>
    </location>
</feature>
<name>A0A7D5GNE3_9EURY</name>
<dbReference type="KEGG" id="haly:HYG82_19435"/>
<dbReference type="GeneID" id="56035512"/>
<dbReference type="Proteomes" id="UP000509241">
    <property type="component" value="Chromosome"/>
</dbReference>
<keyword evidence="3" id="KW-1185">Reference proteome</keyword>
<evidence type="ECO:0000313" key="2">
    <source>
        <dbReference type="EMBL" id="QLG50852.1"/>
    </source>
</evidence>
<dbReference type="EMBL" id="CP058601">
    <property type="protein sequence ID" value="QLG50852.1"/>
    <property type="molecule type" value="Genomic_DNA"/>
</dbReference>
<dbReference type="RefSeq" id="WP_179263750.1">
    <property type="nucleotide sequence ID" value="NZ_CP058601.1"/>
</dbReference>
<feature type="region of interest" description="Disordered" evidence="1">
    <location>
        <begin position="27"/>
        <end position="52"/>
    </location>
</feature>
<proteinExistence type="predicted"/>
<evidence type="ECO:0000256" key="1">
    <source>
        <dbReference type="SAM" id="MobiDB-lite"/>
    </source>
</evidence>
<reference evidence="2 3" key="1">
    <citation type="submission" date="2020-07" db="EMBL/GenBank/DDBJ databases">
        <authorList>
            <person name="Cui H."/>
        </authorList>
    </citation>
    <scope>NUCLEOTIDE SEQUENCE [LARGE SCALE GENOMIC DNA]</scope>
    <source>
        <strain evidence="2 3">YPL8</strain>
    </source>
</reference>
<gene>
    <name evidence="2" type="ORF">HYG82_19435</name>
</gene>
<evidence type="ECO:0000313" key="3">
    <source>
        <dbReference type="Proteomes" id="UP000509241"/>
    </source>
</evidence>
<dbReference type="OrthoDB" id="201234at2157"/>
<accession>A0A7D5GNE3</accession>
<sequence length="136" mass="14047">MNRRATLKATGSSILAGTTLLASSVAGDGSGDGNGPTVVSVETETVGRSTQGSDHYTVEYLDDGVVEITGRTVAPTPCHEVAVERIQTQGEGDVVVLSLVSDSKLCVTSLAGVTYTVRLEYEAETPDVFVSVPDGV</sequence>
<organism evidence="2 3">
    <name type="scientific">Natrinema halophilum</name>
    <dbReference type="NCBI Taxonomy" id="1699371"/>
    <lineage>
        <taxon>Archaea</taxon>
        <taxon>Methanobacteriati</taxon>
        <taxon>Methanobacteriota</taxon>
        <taxon>Stenosarchaea group</taxon>
        <taxon>Halobacteria</taxon>
        <taxon>Halobacteriales</taxon>
        <taxon>Natrialbaceae</taxon>
        <taxon>Natrinema</taxon>
    </lineage>
</organism>
<dbReference type="AlphaFoldDB" id="A0A7D5GNE3"/>
<protein>
    <submittedName>
        <fullName evidence="2">Uncharacterized protein</fullName>
    </submittedName>
</protein>